<feature type="compositionally biased region" description="Basic and acidic residues" evidence="3">
    <location>
        <begin position="174"/>
        <end position="192"/>
    </location>
</feature>
<keyword evidence="2" id="KW-0175">Coiled coil</keyword>
<dbReference type="PANTHER" id="PTHR12587:SF20">
    <property type="entry name" value="LIPRIN-ALPHA, ISOFORM E"/>
    <property type="match status" value="1"/>
</dbReference>
<evidence type="ECO:0000256" key="3">
    <source>
        <dbReference type="SAM" id="MobiDB-lite"/>
    </source>
</evidence>
<feature type="region of interest" description="Disordered" evidence="3">
    <location>
        <begin position="605"/>
        <end position="638"/>
    </location>
</feature>
<feature type="region of interest" description="Disordered" evidence="3">
    <location>
        <begin position="163"/>
        <end position="206"/>
    </location>
</feature>
<evidence type="ECO:0000313" key="6">
    <source>
        <dbReference type="Proteomes" id="UP000792457"/>
    </source>
</evidence>
<sequence length="873" mass="94717">MLAIEKAYLRLMLYFKNKVVRRRSNFRKQRFLRKIVLLFLSPAAELAALSKELNQSREHLLEKEEEIAELKAERNNTRLLLEHLECLVSRHERSLRMTVVKRQAAAQSGVSSEVEVLKALKSLFEHHKALDEKVRERLRVALERVAALEEELTATKDELQQYKLGKSSASTEENGPKEATEGDDKKGGEHVPKRLSNGAIEPDSDVSRVIELQNTIEKQSTELTASQRRVTELTTRVAELEGELSKAQKEVARLNEANARLQRDLRENVAQKEDQEERIATLEKRYLNAQRESTSLHDLNDKLEQELQHKEAQLKIQEEKMRGLQEKLELSEGKVAQYAKLPDIEEELKHRMDALHQAQERHGSAEDRIQRLEAQLDEKSAELMRLNQRLKMNEEHNQRLSATVDKLLSESNERLQVHLKERMHSLEEKNSLQQELEKTRKILEDSQGEKGSIVKELNKARMEIENIRRQMLQQEIAFSIQQTEALTRSLSPSGLLPGEGPCPSPYGGRPPSGAANVASPGPPSSSVVTPTRPPSAASVQGQSGSSSVSSSAARTSKARLAVAALEEEVAKGRPLSEQEWQALARHQTILANVQQAFEAAAAASGANSDLDDVDGEDDSDSLYGGTAGGTGDMISPSGHTDAQALAIMLQEQLDAINNEIRGRSFERSTPPGGPPSSGPGMPSGQPGSTPGGQAPPPPSSSSSPPLSGRSTPKSHSHHSPQRDYLHKYHTAPASMSPAHLQQFAALSPGQLSESLPASQEELRSIGKLDGVSSMSISGASALGGGSNLFMGNAGSMGGPSPGSADRGPPSERSIGGMIGMGSMGMVGAGGVGAGGTGGSPTQTMLSASSSASARSLRLERVAQALAQSSEELR</sequence>
<dbReference type="GO" id="GO:0048786">
    <property type="term" value="C:presynaptic active zone"/>
    <property type="evidence" value="ECO:0007669"/>
    <property type="project" value="TreeGrafter"/>
</dbReference>
<dbReference type="InterPro" id="IPR029515">
    <property type="entry name" value="Liprin"/>
</dbReference>
<feature type="coiled-coil region" evidence="2">
    <location>
        <begin position="209"/>
        <end position="477"/>
    </location>
</feature>
<gene>
    <name evidence="5" type="ORF">J437_LFUL010867</name>
</gene>
<feature type="compositionally biased region" description="Acidic residues" evidence="3">
    <location>
        <begin position="609"/>
        <end position="620"/>
    </location>
</feature>
<dbReference type="Pfam" id="PF25526">
    <property type="entry name" value="LIP-1"/>
    <property type="match status" value="1"/>
</dbReference>
<dbReference type="PANTHER" id="PTHR12587">
    <property type="entry name" value="LAR INTERACTING PROTEIN LIP -RELATED PROTEIN"/>
    <property type="match status" value="1"/>
</dbReference>
<feature type="compositionally biased region" description="Low complexity" evidence="3">
    <location>
        <begin position="770"/>
        <end position="780"/>
    </location>
</feature>
<keyword evidence="1" id="KW-0677">Repeat</keyword>
<evidence type="ECO:0000256" key="1">
    <source>
        <dbReference type="ARBA" id="ARBA00022737"/>
    </source>
</evidence>
<proteinExistence type="predicted"/>
<dbReference type="InterPro" id="IPR057892">
    <property type="entry name" value="LIP-1_CC2"/>
</dbReference>
<feature type="domain" description="Liprin-alpha CC2" evidence="4">
    <location>
        <begin position="206"/>
        <end position="450"/>
    </location>
</feature>
<feature type="coiled-coil region" evidence="2">
    <location>
        <begin position="46"/>
        <end position="87"/>
    </location>
</feature>
<accession>A0A8K0P434</accession>
<feature type="compositionally biased region" description="Gly residues" evidence="3">
    <location>
        <begin position="816"/>
        <end position="838"/>
    </location>
</feature>
<reference evidence="5" key="1">
    <citation type="submission" date="2013-04" db="EMBL/GenBank/DDBJ databases">
        <authorList>
            <person name="Qu J."/>
            <person name="Murali S.C."/>
            <person name="Bandaranaike D."/>
            <person name="Bellair M."/>
            <person name="Blankenburg K."/>
            <person name="Chao H."/>
            <person name="Dinh H."/>
            <person name="Doddapaneni H."/>
            <person name="Downs B."/>
            <person name="Dugan-Rocha S."/>
            <person name="Elkadiri S."/>
            <person name="Gnanaolivu R.D."/>
            <person name="Hernandez B."/>
            <person name="Javaid M."/>
            <person name="Jayaseelan J.C."/>
            <person name="Lee S."/>
            <person name="Li M."/>
            <person name="Ming W."/>
            <person name="Munidasa M."/>
            <person name="Muniz J."/>
            <person name="Nguyen L."/>
            <person name="Ongeri F."/>
            <person name="Osuji N."/>
            <person name="Pu L.-L."/>
            <person name="Puazo M."/>
            <person name="Qu C."/>
            <person name="Quiroz J."/>
            <person name="Raj R."/>
            <person name="Weissenberger G."/>
            <person name="Xin Y."/>
            <person name="Zou X."/>
            <person name="Han Y."/>
            <person name="Richards S."/>
            <person name="Worley K."/>
            <person name="Muzny D."/>
            <person name="Gibbs R."/>
        </authorList>
    </citation>
    <scope>NUCLEOTIDE SEQUENCE</scope>
    <source>
        <strain evidence="5">Sampled in the wild</strain>
    </source>
</reference>
<dbReference type="SUPFAM" id="SSF57997">
    <property type="entry name" value="Tropomyosin"/>
    <property type="match status" value="1"/>
</dbReference>
<organism evidence="5 6">
    <name type="scientific">Ladona fulva</name>
    <name type="common">Scarce chaser dragonfly</name>
    <name type="synonym">Libellula fulva</name>
    <dbReference type="NCBI Taxonomy" id="123851"/>
    <lineage>
        <taxon>Eukaryota</taxon>
        <taxon>Metazoa</taxon>
        <taxon>Ecdysozoa</taxon>
        <taxon>Arthropoda</taxon>
        <taxon>Hexapoda</taxon>
        <taxon>Insecta</taxon>
        <taxon>Pterygota</taxon>
        <taxon>Palaeoptera</taxon>
        <taxon>Odonata</taxon>
        <taxon>Epiprocta</taxon>
        <taxon>Anisoptera</taxon>
        <taxon>Libelluloidea</taxon>
        <taxon>Libellulidae</taxon>
        <taxon>Ladona</taxon>
    </lineage>
</organism>
<dbReference type="AlphaFoldDB" id="A0A8K0P434"/>
<dbReference type="OrthoDB" id="2132119at2759"/>
<feature type="region of interest" description="Disordered" evidence="3">
    <location>
        <begin position="663"/>
        <end position="853"/>
    </location>
</feature>
<feature type="compositionally biased region" description="Low complexity" evidence="3">
    <location>
        <begin position="678"/>
        <end position="692"/>
    </location>
</feature>
<name>A0A8K0P434_LADFU</name>
<dbReference type="GO" id="GO:0050808">
    <property type="term" value="P:synapse organization"/>
    <property type="evidence" value="ECO:0007669"/>
    <property type="project" value="TreeGrafter"/>
</dbReference>
<dbReference type="Proteomes" id="UP000792457">
    <property type="component" value="Unassembled WGS sequence"/>
</dbReference>
<feature type="non-terminal residue" evidence="5">
    <location>
        <position position="873"/>
    </location>
</feature>
<evidence type="ECO:0000259" key="4">
    <source>
        <dbReference type="Pfam" id="PF25526"/>
    </source>
</evidence>
<feature type="compositionally biased region" description="Low complexity" evidence="3">
    <location>
        <begin position="511"/>
        <end position="553"/>
    </location>
</feature>
<feature type="compositionally biased region" description="Low complexity" evidence="3">
    <location>
        <begin position="700"/>
        <end position="711"/>
    </location>
</feature>
<evidence type="ECO:0000313" key="5">
    <source>
        <dbReference type="EMBL" id="KAG8230239.1"/>
    </source>
</evidence>
<keyword evidence="6" id="KW-1185">Reference proteome</keyword>
<comment type="caution">
    <text evidence="5">The sequence shown here is derived from an EMBL/GenBank/DDBJ whole genome shotgun (WGS) entry which is preliminary data.</text>
</comment>
<feature type="region of interest" description="Disordered" evidence="3">
    <location>
        <begin position="490"/>
        <end position="553"/>
    </location>
</feature>
<reference evidence="5" key="2">
    <citation type="submission" date="2017-10" db="EMBL/GenBank/DDBJ databases">
        <title>Ladona fulva Genome sequencing and assembly.</title>
        <authorList>
            <person name="Murali S."/>
            <person name="Richards S."/>
            <person name="Bandaranaike D."/>
            <person name="Bellair M."/>
            <person name="Blankenburg K."/>
            <person name="Chao H."/>
            <person name="Dinh H."/>
            <person name="Doddapaneni H."/>
            <person name="Dugan-Rocha S."/>
            <person name="Elkadiri S."/>
            <person name="Gnanaolivu R."/>
            <person name="Hernandez B."/>
            <person name="Skinner E."/>
            <person name="Javaid M."/>
            <person name="Lee S."/>
            <person name="Li M."/>
            <person name="Ming W."/>
            <person name="Munidasa M."/>
            <person name="Muniz J."/>
            <person name="Nguyen L."/>
            <person name="Hughes D."/>
            <person name="Osuji N."/>
            <person name="Pu L.-L."/>
            <person name="Puazo M."/>
            <person name="Qu C."/>
            <person name="Quiroz J."/>
            <person name="Raj R."/>
            <person name="Weissenberger G."/>
            <person name="Xin Y."/>
            <person name="Zou X."/>
            <person name="Han Y."/>
            <person name="Worley K."/>
            <person name="Muzny D."/>
            <person name="Gibbs R."/>
        </authorList>
    </citation>
    <scope>NUCLEOTIDE SEQUENCE</scope>
    <source>
        <strain evidence="5">Sampled in the wild</strain>
    </source>
</reference>
<protein>
    <recommendedName>
        <fullName evidence="4">Liprin-alpha CC2 domain-containing protein</fullName>
    </recommendedName>
</protein>
<evidence type="ECO:0000256" key="2">
    <source>
        <dbReference type="SAM" id="Coils"/>
    </source>
</evidence>
<dbReference type="EMBL" id="KZ308472">
    <property type="protein sequence ID" value="KAG8230239.1"/>
    <property type="molecule type" value="Genomic_DNA"/>
</dbReference>